<dbReference type="SUPFAM" id="SSF46938">
    <property type="entry name" value="CRAL/TRIO N-terminal domain"/>
    <property type="match status" value="1"/>
</dbReference>
<dbReference type="PANTHER" id="PTHR46590:SF1">
    <property type="entry name" value="PHOSPHATIDYLINOSITOL TRANSFER PROTEIN CSR1"/>
    <property type="match status" value="1"/>
</dbReference>
<dbReference type="InterPro" id="IPR001251">
    <property type="entry name" value="CRAL-TRIO_dom"/>
</dbReference>
<keyword evidence="2" id="KW-0472">Membrane</keyword>
<evidence type="ECO:0000256" key="1">
    <source>
        <dbReference type="SAM" id="MobiDB-lite"/>
    </source>
</evidence>
<sequence>MCACYFSRSAAPFLQLKSRPRTGLQIEYWLFRVGRNSTPRPQYSFRAFPTQPCAQPATFRQLKQGSSVWILTFIASVILGGAIVQAANSGTRKLPDFNQVVREKQERFLGVLDIFMMSTDDVPPGHLGNLTEEQEVKLLEFWGLLLKIFDATAEGDRISEQTDTPSRIGTPTQEKKKSRLSFLGLRNGDTGDKKGENISTKSPVSNVVNLRIAEADDKYGQTKEFQKALADQSPDEIRDTFWSMVKHDNPDVLLLRFLRARKWDVNRAVVMLISTLHWRAVEMHVDDDIMKGGEALAMEQSKSSDPTTQKAGEDFMSQLRMGKGFIHGVDKIGRPMCHIRVRLHKIGAHSEKSVERFTVHMIEATRSLLIPPVETAVIIFDMANFSLANMDYAPVKFMIKCFEANYPESLGAVLIHKAPWIFSGIWRVIRGWLDPVVAGKVHFTNSVEDLEEFVPGNRILKELDGKGDYEYRYIEPNANENDAMQDTPKCDAALARHQELAKGLQNITHSWVITTLKGDKEHIETLGRKREDLIEQYRRSYWDIDPYVRARSFYDRCGMLRPGGKVVFYPESEAQTNGATQQSAY</sequence>
<evidence type="ECO:0000259" key="3">
    <source>
        <dbReference type="PROSITE" id="PS50191"/>
    </source>
</evidence>
<dbReference type="CDD" id="cd00170">
    <property type="entry name" value="SEC14"/>
    <property type="match status" value="1"/>
</dbReference>
<dbReference type="InterPro" id="IPR036865">
    <property type="entry name" value="CRAL-TRIO_dom_sf"/>
</dbReference>
<organism evidence="4 5">
    <name type="scientific">Elaphomyces granulatus</name>
    <dbReference type="NCBI Taxonomy" id="519963"/>
    <lineage>
        <taxon>Eukaryota</taxon>
        <taxon>Fungi</taxon>
        <taxon>Dikarya</taxon>
        <taxon>Ascomycota</taxon>
        <taxon>Pezizomycotina</taxon>
        <taxon>Eurotiomycetes</taxon>
        <taxon>Eurotiomycetidae</taxon>
        <taxon>Eurotiales</taxon>
        <taxon>Elaphomycetaceae</taxon>
        <taxon>Elaphomyces</taxon>
    </lineage>
</organism>
<keyword evidence="2" id="KW-0812">Transmembrane</keyword>
<dbReference type="InterPro" id="IPR011074">
    <property type="entry name" value="CRAL/TRIO_N_dom"/>
</dbReference>
<dbReference type="InterPro" id="IPR052432">
    <property type="entry name" value="PITP/CRAL-TRIO"/>
</dbReference>
<gene>
    <name evidence="4" type="ORF">Egran_03691</name>
</gene>
<feature type="transmembrane region" description="Helical" evidence="2">
    <location>
        <begin position="68"/>
        <end position="87"/>
    </location>
</feature>
<dbReference type="Pfam" id="PF00650">
    <property type="entry name" value="CRAL_TRIO"/>
    <property type="match status" value="1"/>
</dbReference>
<feature type="domain" description="CRAL-TRIO" evidence="3">
    <location>
        <begin position="326"/>
        <end position="471"/>
    </location>
</feature>
<feature type="region of interest" description="Disordered" evidence="1">
    <location>
        <begin position="157"/>
        <end position="177"/>
    </location>
</feature>
<dbReference type="Gene3D" id="3.40.525.10">
    <property type="entry name" value="CRAL-TRIO lipid binding domain"/>
    <property type="match status" value="1"/>
</dbReference>
<dbReference type="Pfam" id="PF03765">
    <property type="entry name" value="CRAL_TRIO_N"/>
    <property type="match status" value="1"/>
</dbReference>
<name>A0A232LWT4_9EURO</name>
<protein>
    <recommendedName>
        <fullName evidence="3">CRAL-TRIO domain-containing protein</fullName>
    </recommendedName>
</protein>
<accession>A0A232LWT4</accession>
<dbReference type="EMBL" id="NPHW01004048">
    <property type="protein sequence ID" value="OXV08544.1"/>
    <property type="molecule type" value="Genomic_DNA"/>
</dbReference>
<dbReference type="Proteomes" id="UP000243515">
    <property type="component" value="Unassembled WGS sequence"/>
</dbReference>
<dbReference type="PROSITE" id="PS50191">
    <property type="entry name" value="CRAL_TRIO"/>
    <property type="match status" value="1"/>
</dbReference>
<evidence type="ECO:0000256" key="2">
    <source>
        <dbReference type="SAM" id="Phobius"/>
    </source>
</evidence>
<keyword evidence="2" id="KW-1133">Transmembrane helix</keyword>
<dbReference type="OrthoDB" id="43460at2759"/>
<comment type="caution">
    <text evidence="4">The sequence shown here is derived from an EMBL/GenBank/DDBJ whole genome shotgun (WGS) entry which is preliminary data.</text>
</comment>
<keyword evidence="5" id="KW-1185">Reference proteome</keyword>
<feature type="compositionally biased region" description="Polar residues" evidence="1">
    <location>
        <begin position="161"/>
        <end position="172"/>
    </location>
</feature>
<proteinExistence type="predicted"/>
<dbReference type="SMART" id="SM01100">
    <property type="entry name" value="CRAL_TRIO_N"/>
    <property type="match status" value="1"/>
</dbReference>
<evidence type="ECO:0000313" key="5">
    <source>
        <dbReference type="Proteomes" id="UP000243515"/>
    </source>
</evidence>
<reference evidence="4 5" key="1">
    <citation type="journal article" date="2015" name="Environ. Microbiol.">
        <title>Metagenome sequence of Elaphomyces granulatus from sporocarp tissue reveals Ascomycota ectomycorrhizal fingerprints of genome expansion and a Proteobacteria-rich microbiome.</title>
        <authorList>
            <person name="Quandt C.A."/>
            <person name="Kohler A."/>
            <person name="Hesse C.N."/>
            <person name="Sharpton T.J."/>
            <person name="Martin F."/>
            <person name="Spatafora J.W."/>
        </authorList>
    </citation>
    <scope>NUCLEOTIDE SEQUENCE [LARGE SCALE GENOMIC DNA]</scope>
    <source>
        <strain evidence="4 5">OSC145934</strain>
    </source>
</reference>
<evidence type="ECO:0000313" key="4">
    <source>
        <dbReference type="EMBL" id="OXV08544.1"/>
    </source>
</evidence>
<dbReference type="SMART" id="SM00516">
    <property type="entry name" value="SEC14"/>
    <property type="match status" value="1"/>
</dbReference>
<dbReference type="AlphaFoldDB" id="A0A232LWT4"/>
<dbReference type="PANTHER" id="PTHR46590">
    <property type="entry name" value="PHOSPHATIDYLINOSITOL TRANSFER PROTEIN CSR1-RELATED"/>
    <property type="match status" value="1"/>
</dbReference>
<dbReference type="InterPro" id="IPR036273">
    <property type="entry name" value="CRAL/TRIO_N_dom_sf"/>
</dbReference>
<dbReference type="SUPFAM" id="SSF52087">
    <property type="entry name" value="CRAL/TRIO domain"/>
    <property type="match status" value="1"/>
</dbReference>